<dbReference type="InterPro" id="IPR013761">
    <property type="entry name" value="SAM/pointed_sf"/>
</dbReference>
<dbReference type="SUPFAM" id="SSF47769">
    <property type="entry name" value="SAM/Pointed domain"/>
    <property type="match status" value="1"/>
</dbReference>
<dbReference type="SMART" id="SM00454">
    <property type="entry name" value="SAM"/>
    <property type="match status" value="1"/>
</dbReference>
<sequence>MAGQPTKISYNVPCEGQKLSSSETCSVSAATTPKPKPRTKNYQYVEPKRLSSDPSSNKPPPPVPKKPSNYTPVSLHKAPPSLPVAEGGKVDVKALAKKLSSETIIKKVSDEATHPTPQGGRNIEDPVIPQRIRSCYEKQPSADSAVVTVPPKLALRSQSESSMPAPTPVDLNWLPSGESVTLTELARAHSSRFPLRIYLLDGYYGLTSRFTLSSSDIFDIHFAKRTQVLSVRDSVGTDYSIPLNSAIQFGIIYGHMLPKSAEKPALHYNTVQELLALDPLPSVVCATASWAKPSDKESKVGVERNELLLVKGIFKSRLRGKKALKCYSLKTETKKLLPEECEGKFTINPEAVKLHVYEFAAKFKTLFPCKAMMFLCSDKKDDAVFRSIPKSLLLKPISVLKVMSEVSLAATSVSNKLSPPLDPKIRHVDFNNRPIKSALTMEIPLDSHLGNIEAEILQAPSKAETEVLYMNTKELLQKANKEPYMILLDKGSDRINDTQSVLYMQVRSENCDLGVTYETSEAIYERMDHRKGGQDSAAAYATPENRGTKTGKRSAKVEVAIVEEDESDSDSSAEHYYEDLDKALNLLSLSPAAQQLAPAAPSHFSPSPISLLPSQHLPPPEMQHKTFYLPENAGSQSSHYSSSVPTSATQLQLPPQTQATSYVQMVPPSSVPGNTSTHVPPETKMANRDFLQSMSTVQVQQLLQAMNLTQYQNKFASEGIGGDILIELEDQDLQNDLGMKSKVHRVRLMKIIEGQHSAKNILEGENPYEL</sequence>
<feature type="compositionally biased region" description="Polar residues" evidence="1">
    <location>
        <begin position="18"/>
        <end position="31"/>
    </location>
</feature>
<evidence type="ECO:0000313" key="4">
    <source>
        <dbReference type="Proteomes" id="UP001174909"/>
    </source>
</evidence>
<feature type="region of interest" description="Disordered" evidence="1">
    <location>
        <begin position="598"/>
        <end position="619"/>
    </location>
</feature>
<feature type="region of interest" description="Disordered" evidence="1">
    <location>
        <begin position="534"/>
        <end position="554"/>
    </location>
</feature>
<reference evidence="3" key="1">
    <citation type="submission" date="2023-03" db="EMBL/GenBank/DDBJ databases">
        <authorList>
            <person name="Steffen K."/>
            <person name="Cardenas P."/>
        </authorList>
    </citation>
    <scope>NUCLEOTIDE SEQUENCE</scope>
</reference>
<feature type="compositionally biased region" description="Low complexity" evidence="1">
    <location>
        <begin position="598"/>
        <end position="610"/>
    </location>
</feature>
<feature type="domain" description="SAM" evidence="2">
    <location>
        <begin position="694"/>
        <end position="758"/>
    </location>
</feature>
<dbReference type="Proteomes" id="UP001174909">
    <property type="component" value="Unassembled WGS sequence"/>
</dbReference>
<dbReference type="PROSITE" id="PS50105">
    <property type="entry name" value="SAM_DOMAIN"/>
    <property type="match status" value="1"/>
</dbReference>
<evidence type="ECO:0000256" key="1">
    <source>
        <dbReference type="SAM" id="MobiDB-lite"/>
    </source>
</evidence>
<dbReference type="EMBL" id="CASHTH010003594">
    <property type="protein sequence ID" value="CAI8046863.1"/>
    <property type="molecule type" value="Genomic_DNA"/>
</dbReference>
<organism evidence="3 4">
    <name type="scientific">Geodia barretti</name>
    <name type="common">Barrett's horny sponge</name>
    <dbReference type="NCBI Taxonomy" id="519541"/>
    <lineage>
        <taxon>Eukaryota</taxon>
        <taxon>Metazoa</taxon>
        <taxon>Porifera</taxon>
        <taxon>Demospongiae</taxon>
        <taxon>Heteroscleromorpha</taxon>
        <taxon>Tetractinellida</taxon>
        <taxon>Astrophorina</taxon>
        <taxon>Geodiidae</taxon>
        <taxon>Geodia</taxon>
    </lineage>
</organism>
<protein>
    <recommendedName>
        <fullName evidence="2">SAM domain-containing protein</fullName>
    </recommendedName>
</protein>
<dbReference type="Gene3D" id="1.10.150.50">
    <property type="entry name" value="Transcription Factor, Ets-1"/>
    <property type="match status" value="1"/>
</dbReference>
<dbReference type="AlphaFoldDB" id="A0AA35TFW1"/>
<name>A0AA35TFW1_GEOBA</name>
<accession>A0AA35TFW1</accession>
<dbReference type="Pfam" id="PF07647">
    <property type="entry name" value="SAM_2"/>
    <property type="match status" value="1"/>
</dbReference>
<comment type="caution">
    <text evidence="3">The sequence shown here is derived from an EMBL/GenBank/DDBJ whole genome shotgun (WGS) entry which is preliminary data.</text>
</comment>
<proteinExistence type="predicted"/>
<feature type="region of interest" description="Disordered" evidence="1">
    <location>
        <begin position="632"/>
        <end position="651"/>
    </location>
</feature>
<feature type="region of interest" description="Disordered" evidence="1">
    <location>
        <begin position="1"/>
        <end position="85"/>
    </location>
</feature>
<feature type="compositionally biased region" description="Polar residues" evidence="1">
    <location>
        <begin position="633"/>
        <end position="645"/>
    </location>
</feature>
<dbReference type="InterPro" id="IPR001660">
    <property type="entry name" value="SAM"/>
</dbReference>
<evidence type="ECO:0000259" key="2">
    <source>
        <dbReference type="PROSITE" id="PS50105"/>
    </source>
</evidence>
<evidence type="ECO:0000313" key="3">
    <source>
        <dbReference type="EMBL" id="CAI8046863.1"/>
    </source>
</evidence>
<keyword evidence="4" id="KW-1185">Reference proteome</keyword>
<gene>
    <name evidence="3" type="ORF">GBAR_LOCUS25915</name>
</gene>